<keyword evidence="5" id="KW-0067">ATP-binding</keyword>
<keyword evidence="6 9" id="KW-1133">Transmembrane helix</keyword>
<evidence type="ECO:0000256" key="2">
    <source>
        <dbReference type="ARBA" id="ARBA00022448"/>
    </source>
</evidence>
<feature type="domain" description="ABC transporter" evidence="10">
    <location>
        <begin position="489"/>
        <end position="715"/>
    </location>
</feature>
<organism evidence="12 13">
    <name type="scientific">Aspergillus nanangensis</name>
    <dbReference type="NCBI Taxonomy" id="2582783"/>
    <lineage>
        <taxon>Eukaryota</taxon>
        <taxon>Fungi</taxon>
        <taxon>Dikarya</taxon>
        <taxon>Ascomycota</taxon>
        <taxon>Pezizomycotina</taxon>
        <taxon>Eurotiomycetes</taxon>
        <taxon>Eurotiomycetidae</taxon>
        <taxon>Eurotiales</taxon>
        <taxon>Aspergillaceae</taxon>
        <taxon>Aspergillus</taxon>
        <taxon>Aspergillus subgen. Circumdati</taxon>
    </lineage>
</organism>
<dbReference type="InterPro" id="IPR003593">
    <property type="entry name" value="AAA+_ATPase"/>
</dbReference>
<dbReference type="CDD" id="cd03244">
    <property type="entry name" value="ABCC_MRP_domain2"/>
    <property type="match status" value="1"/>
</dbReference>
<feature type="region of interest" description="Disordered" evidence="8">
    <location>
        <begin position="1"/>
        <end position="38"/>
    </location>
</feature>
<dbReference type="EMBL" id="VCAU01000217">
    <property type="protein sequence ID" value="KAF9882800.1"/>
    <property type="molecule type" value="Genomic_DNA"/>
</dbReference>
<dbReference type="Gene3D" id="3.40.50.300">
    <property type="entry name" value="P-loop containing nucleotide triphosphate hydrolases"/>
    <property type="match status" value="2"/>
</dbReference>
<dbReference type="InterPro" id="IPR003439">
    <property type="entry name" value="ABC_transporter-like_ATP-bd"/>
</dbReference>
<dbReference type="InterPro" id="IPR011527">
    <property type="entry name" value="ABC1_TM_dom"/>
</dbReference>
<evidence type="ECO:0000256" key="1">
    <source>
        <dbReference type="ARBA" id="ARBA00004141"/>
    </source>
</evidence>
<evidence type="ECO:0000313" key="13">
    <source>
        <dbReference type="Proteomes" id="UP001194746"/>
    </source>
</evidence>
<dbReference type="PROSITE" id="PS50929">
    <property type="entry name" value="ABC_TM1F"/>
    <property type="match status" value="2"/>
</dbReference>
<dbReference type="InterPro" id="IPR050173">
    <property type="entry name" value="ABC_transporter_C-like"/>
</dbReference>
<dbReference type="PROSITE" id="PS50893">
    <property type="entry name" value="ABC_TRANSPORTER_2"/>
    <property type="match status" value="2"/>
</dbReference>
<dbReference type="Pfam" id="PF00664">
    <property type="entry name" value="ABC_membrane"/>
    <property type="match status" value="2"/>
</dbReference>
<dbReference type="CDD" id="cd03250">
    <property type="entry name" value="ABCC_MRP_domain1"/>
    <property type="match status" value="1"/>
</dbReference>
<dbReference type="Pfam" id="PF00005">
    <property type="entry name" value="ABC_tran"/>
    <property type="match status" value="2"/>
</dbReference>
<dbReference type="SMART" id="SM00382">
    <property type="entry name" value="AAA"/>
    <property type="match status" value="2"/>
</dbReference>
<keyword evidence="3 9" id="KW-0812">Transmembrane</keyword>
<keyword evidence="2" id="KW-0813">Transport</keyword>
<dbReference type="PANTHER" id="PTHR24223">
    <property type="entry name" value="ATP-BINDING CASSETTE SUB-FAMILY C"/>
    <property type="match status" value="1"/>
</dbReference>
<dbReference type="InterPro" id="IPR017871">
    <property type="entry name" value="ABC_transporter-like_CS"/>
</dbReference>
<keyword evidence="4" id="KW-0547">Nucleotide-binding</keyword>
<evidence type="ECO:0000256" key="5">
    <source>
        <dbReference type="ARBA" id="ARBA00022840"/>
    </source>
</evidence>
<feature type="transmembrane region" description="Helical" evidence="9">
    <location>
        <begin position="266"/>
        <end position="287"/>
    </location>
</feature>
<dbReference type="Gene3D" id="1.20.1560.10">
    <property type="entry name" value="ABC transporter type 1, transmembrane domain"/>
    <property type="match status" value="2"/>
</dbReference>
<evidence type="ECO:0000256" key="9">
    <source>
        <dbReference type="SAM" id="Phobius"/>
    </source>
</evidence>
<keyword evidence="7 9" id="KW-0472">Membrane</keyword>
<feature type="region of interest" description="Disordered" evidence="8">
    <location>
        <begin position="481"/>
        <end position="500"/>
    </location>
</feature>
<feature type="transmembrane region" description="Helical" evidence="9">
    <location>
        <begin position="822"/>
        <end position="845"/>
    </location>
</feature>
<dbReference type="GO" id="GO:0005524">
    <property type="term" value="F:ATP binding"/>
    <property type="evidence" value="ECO:0007669"/>
    <property type="project" value="UniProtKB-KW"/>
</dbReference>
<comment type="subcellular location">
    <subcellularLocation>
        <location evidence="1">Membrane</location>
        <topology evidence="1">Multi-pass membrane protein</topology>
    </subcellularLocation>
</comment>
<dbReference type="GO" id="GO:0016887">
    <property type="term" value="F:ATP hydrolysis activity"/>
    <property type="evidence" value="ECO:0007669"/>
    <property type="project" value="InterPro"/>
</dbReference>
<gene>
    <name evidence="12" type="ORF">FE257_005148</name>
</gene>
<feature type="transmembrane region" description="Helical" evidence="9">
    <location>
        <begin position="372"/>
        <end position="393"/>
    </location>
</feature>
<evidence type="ECO:0000256" key="8">
    <source>
        <dbReference type="SAM" id="MobiDB-lite"/>
    </source>
</evidence>
<dbReference type="CDD" id="cd18597">
    <property type="entry name" value="ABC_6TM_YOR1_D1_like"/>
    <property type="match status" value="1"/>
</dbReference>
<feature type="transmembrane region" description="Helical" evidence="9">
    <location>
        <begin position="779"/>
        <end position="802"/>
    </location>
</feature>
<dbReference type="PANTHER" id="PTHR24223:SF464">
    <property type="entry name" value="ABC-TYPE TRANSPORTER CICA"/>
    <property type="match status" value="1"/>
</dbReference>
<evidence type="ECO:0000256" key="6">
    <source>
        <dbReference type="ARBA" id="ARBA00022989"/>
    </source>
</evidence>
<dbReference type="Proteomes" id="UP001194746">
    <property type="component" value="Unassembled WGS sequence"/>
</dbReference>
<feature type="domain" description="ABC transmembrane type-1" evidence="11">
    <location>
        <begin position="170"/>
        <end position="429"/>
    </location>
</feature>
<feature type="transmembrane region" description="Helical" evidence="9">
    <location>
        <begin position="133"/>
        <end position="152"/>
    </location>
</feature>
<dbReference type="SUPFAM" id="SSF90123">
    <property type="entry name" value="ABC transporter transmembrane region"/>
    <property type="match status" value="2"/>
</dbReference>
<keyword evidence="13" id="KW-1185">Reference proteome</keyword>
<evidence type="ECO:0008006" key="14">
    <source>
        <dbReference type="Google" id="ProtNLM"/>
    </source>
</evidence>
<feature type="region of interest" description="Disordered" evidence="8">
    <location>
        <begin position="1203"/>
        <end position="1242"/>
    </location>
</feature>
<feature type="transmembrane region" description="Helical" evidence="9">
    <location>
        <begin position="164"/>
        <end position="184"/>
    </location>
</feature>
<reference evidence="12" key="1">
    <citation type="journal article" date="2019" name="Beilstein J. Org. Chem.">
        <title>Nanangenines: drimane sesquiterpenoids as the dominant metabolite cohort of a novel Australian fungus, Aspergillus nanangensis.</title>
        <authorList>
            <person name="Lacey H.J."/>
            <person name="Gilchrist C.L.M."/>
            <person name="Crombie A."/>
            <person name="Kalaitzis J.A."/>
            <person name="Vuong D."/>
            <person name="Rutledge P.J."/>
            <person name="Turner P."/>
            <person name="Pitt J.I."/>
            <person name="Lacey E."/>
            <person name="Chooi Y.H."/>
            <person name="Piggott A.M."/>
        </authorList>
    </citation>
    <scope>NUCLEOTIDE SEQUENCE</scope>
    <source>
        <strain evidence="12">MST-FP2251</strain>
    </source>
</reference>
<dbReference type="GO" id="GO:0140359">
    <property type="term" value="F:ABC-type transporter activity"/>
    <property type="evidence" value="ECO:0007669"/>
    <property type="project" value="InterPro"/>
</dbReference>
<comment type="caution">
    <text evidence="12">The sequence shown here is derived from an EMBL/GenBank/DDBJ whole genome shotgun (WGS) entry which is preliminary data.</text>
</comment>
<name>A0AAD4CAE0_ASPNN</name>
<evidence type="ECO:0000256" key="4">
    <source>
        <dbReference type="ARBA" id="ARBA00022741"/>
    </source>
</evidence>
<feature type="transmembrane region" description="Helical" evidence="9">
    <location>
        <begin position="293"/>
        <end position="311"/>
    </location>
</feature>
<evidence type="ECO:0000256" key="7">
    <source>
        <dbReference type="ARBA" id="ARBA00023136"/>
    </source>
</evidence>
<evidence type="ECO:0000313" key="12">
    <source>
        <dbReference type="EMBL" id="KAF9882800.1"/>
    </source>
</evidence>
<dbReference type="FunFam" id="3.40.50.300:FF:000565">
    <property type="entry name" value="ABC bile acid transporter"/>
    <property type="match status" value="1"/>
</dbReference>
<evidence type="ECO:0000259" key="11">
    <source>
        <dbReference type="PROSITE" id="PS50929"/>
    </source>
</evidence>
<dbReference type="GO" id="GO:0016020">
    <property type="term" value="C:membrane"/>
    <property type="evidence" value="ECO:0007669"/>
    <property type="project" value="UniProtKB-SubCell"/>
</dbReference>
<reference evidence="12" key="2">
    <citation type="submission" date="2020-02" db="EMBL/GenBank/DDBJ databases">
        <authorList>
            <person name="Gilchrist C.L.M."/>
            <person name="Chooi Y.-H."/>
        </authorList>
    </citation>
    <scope>NUCLEOTIDE SEQUENCE</scope>
    <source>
        <strain evidence="12">MST-FP2251</strain>
    </source>
</reference>
<dbReference type="InterPro" id="IPR027417">
    <property type="entry name" value="P-loop_NTPase"/>
</dbReference>
<protein>
    <recommendedName>
        <fullName evidence="14">P-loop containing nucleoside triphosphate hydrolase protein</fullName>
    </recommendedName>
</protein>
<dbReference type="SUPFAM" id="SSF52540">
    <property type="entry name" value="P-loop containing nucleoside triphosphate hydrolases"/>
    <property type="match status" value="2"/>
</dbReference>
<accession>A0AAD4CAE0</accession>
<sequence length="1355" mass="150492">MTRDPEAKPDAQPNEKYSPRKCENPTTIVEDVTDDKTKDNGQLKLSAWQKLNPLRWQKIPPLPSQRQVSREYRASVLSIIFFDWVSPLIKTGYLRDLDERDIWSVNPNRSIHALSGKLELAFKHRVENRYKKPLYWALYDVFKFELWTSMAYGARERGDPMPSISSGMGYAVGIFLIICLNAVCTNHAFYWGQMAGDQIKAALTSMIFSKTMKLSSRARIDGLFVQEGGKGPLSADVDKGWSNGRIVTLMSVDLARIARSCGTLHVLGATVTALTVVLIILVIMIGYSALSGYGYAVIAVLCTAGAMRYLVRSRRRLNGITDQRVSLTQEILQNVRFMKFFGWESSFLGRFRDIRAREIRSLHRVVMIKHTITVSLMSVTALASMLSFITYALTGHSLTPDRIFASLGAFNALRSPFNLINMTLSQAADAWEGVSRVQSFLMAEEREDYIEWDFGMEKAIDLQHASFTWEVATTPNVEEHKSRTSITTTRTSQVKPSLPNGETENVAFNLPDLNLTLGRHELVAIIGAVGCGKSSLLGALASDMRLISGSARLGASRAFCPQIAWIQNATVRNNILFGQEYDEDRYNQVVNACALQSDFAMLPDGDHTEVGERGITLSGGQKQRVNIARAVYSNSEIVLMDDPLSAVDAHVGRQLMDQVVCGLLKGRCRVLATHQLHVLKRCDRIIVMEEGQIQAIDTFDNLIETDELFQRLMSKITTDEQGSRVSPMINEIESVPTKAVGDASKNNTRKPALMQKEEIAAGSVGWTVWKTYIKSTGSILNFFVSIALALTSTGCLVMSGLWLSYWTSNKYPNLGVTQYAGIYAGISITQVVIMYLFSLHMNIVGSISSNNMLIRAMKRVLRAPVSFFDTTPLGRITNRFTSDVSVLDEDLADNMRVFVYSITIVASTAALATAFFHYFAIVAAMVVAFSILLVRYSRPCSRRLRRQEAVLRSVVFARFSEAIVGVSTIQAYKIEAHFQRTFHEAIDSLTGVSFLATADLRWVGIRIDLASSLLILTIACLVASSQFNATPSTSGLVLSQFGQSQTGMNSVQRLHHYGDNLEQEPPLHQKDVPPSWPEKGQITFTNAQMRYRDGLPLVLQGLSMEIRGGERIGIVGRTGAGKSSIMATLFRFVDLCGGSIVIDDIDIATVGVQDLRTRMAIIPQDPTLFKGTIRSNLDPFNEHTDLEMWSALRKAHLIGQELPGESQSLTDNNDDEATTHNEKSTTPPSAQPRPLHLDTSVEEGGENFSLGQRQLMALARALVRDSRIIICDEATSSVDLETDTKVQETIAHGFHGRTLLCIAHRLRTILKYDRICVMDHGKIAEMDAPLTLWEARGVFRGMCDQSGITREDFGL</sequence>
<feature type="domain" description="ABC transporter" evidence="10">
    <location>
        <begin position="1082"/>
        <end position="1345"/>
    </location>
</feature>
<evidence type="ECO:0000259" key="10">
    <source>
        <dbReference type="PROSITE" id="PS50893"/>
    </source>
</evidence>
<feature type="domain" description="ABC transmembrane type-1" evidence="11">
    <location>
        <begin position="783"/>
        <end position="1051"/>
    </location>
</feature>
<evidence type="ECO:0000256" key="3">
    <source>
        <dbReference type="ARBA" id="ARBA00022692"/>
    </source>
</evidence>
<dbReference type="InterPro" id="IPR036640">
    <property type="entry name" value="ABC1_TM_sf"/>
</dbReference>
<dbReference type="PROSITE" id="PS00211">
    <property type="entry name" value="ABC_TRANSPORTER_1"/>
    <property type="match status" value="2"/>
</dbReference>
<feature type="transmembrane region" description="Helical" evidence="9">
    <location>
        <begin position="918"/>
        <end position="936"/>
    </location>
</feature>
<proteinExistence type="predicted"/>
<dbReference type="FunFam" id="3.40.50.300:FF:000997">
    <property type="entry name" value="Multidrug resistance-associated protein 1"/>
    <property type="match status" value="1"/>
</dbReference>